<keyword evidence="4" id="KW-1185">Reference proteome</keyword>
<organism evidence="3 4">
    <name type="scientific">Pyrocoelia pectoralis</name>
    <dbReference type="NCBI Taxonomy" id="417401"/>
    <lineage>
        <taxon>Eukaryota</taxon>
        <taxon>Metazoa</taxon>
        <taxon>Ecdysozoa</taxon>
        <taxon>Arthropoda</taxon>
        <taxon>Hexapoda</taxon>
        <taxon>Insecta</taxon>
        <taxon>Pterygota</taxon>
        <taxon>Neoptera</taxon>
        <taxon>Endopterygota</taxon>
        <taxon>Coleoptera</taxon>
        <taxon>Polyphaga</taxon>
        <taxon>Elateriformia</taxon>
        <taxon>Elateroidea</taxon>
        <taxon>Lampyridae</taxon>
        <taxon>Lampyrinae</taxon>
        <taxon>Pyrocoelia</taxon>
    </lineage>
</organism>
<evidence type="ECO:0000313" key="4">
    <source>
        <dbReference type="Proteomes" id="UP001329430"/>
    </source>
</evidence>
<feature type="compositionally biased region" description="Basic and acidic residues" evidence="1">
    <location>
        <begin position="262"/>
        <end position="272"/>
    </location>
</feature>
<comment type="caution">
    <text evidence="3">The sequence shown here is derived from an EMBL/GenBank/DDBJ whole genome shotgun (WGS) entry which is preliminary data.</text>
</comment>
<feature type="region of interest" description="Disordered" evidence="1">
    <location>
        <begin position="251"/>
        <end position="279"/>
    </location>
</feature>
<accession>A0AAN7UYL4</accession>
<evidence type="ECO:0000313" key="3">
    <source>
        <dbReference type="EMBL" id="KAK5639645.1"/>
    </source>
</evidence>
<feature type="region of interest" description="Disordered" evidence="1">
    <location>
        <begin position="393"/>
        <end position="426"/>
    </location>
</feature>
<dbReference type="InterPro" id="IPR038875">
    <property type="entry name" value="PLA2_conodipine-like"/>
</dbReference>
<dbReference type="EMBL" id="JAVRBK010000009">
    <property type="protein sequence ID" value="KAK5639645.1"/>
    <property type="molecule type" value="Genomic_DNA"/>
</dbReference>
<reference evidence="3 4" key="1">
    <citation type="journal article" date="2024" name="Insects">
        <title>An Improved Chromosome-Level Genome Assembly of the Firefly Pyrocoelia pectoralis.</title>
        <authorList>
            <person name="Fu X."/>
            <person name="Meyer-Rochow V.B."/>
            <person name="Ballantyne L."/>
            <person name="Zhu X."/>
        </authorList>
    </citation>
    <scope>NUCLEOTIDE SEQUENCE [LARGE SCALE GENOMIC DNA]</scope>
    <source>
        <strain evidence="3">XCY_ONT2</strain>
    </source>
</reference>
<evidence type="ECO:0000256" key="1">
    <source>
        <dbReference type="SAM" id="MobiDB-lite"/>
    </source>
</evidence>
<protein>
    <submittedName>
        <fullName evidence="3">Uncharacterized protein</fullName>
    </submittedName>
</protein>
<dbReference type="AlphaFoldDB" id="A0AAN7UYL4"/>
<keyword evidence="2" id="KW-0732">Signal</keyword>
<feature type="signal peptide" evidence="2">
    <location>
        <begin position="1"/>
        <end position="24"/>
    </location>
</feature>
<feature type="chain" id="PRO_5043002469" evidence="2">
    <location>
        <begin position="25"/>
        <end position="668"/>
    </location>
</feature>
<dbReference type="PANTHER" id="PTHR37687:SF1">
    <property type="entry name" value="AGAP006772-PA"/>
    <property type="match status" value="1"/>
</dbReference>
<dbReference type="PANTHER" id="PTHR37687">
    <property type="entry name" value="AGAP006772-PA"/>
    <property type="match status" value="1"/>
</dbReference>
<feature type="compositionally biased region" description="Basic and acidic residues" evidence="1">
    <location>
        <begin position="403"/>
        <end position="426"/>
    </location>
</feature>
<gene>
    <name evidence="3" type="ORF">RI129_012137</name>
</gene>
<dbReference type="Proteomes" id="UP001329430">
    <property type="component" value="Chromosome 9"/>
</dbReference>
<sequence>MYTSKKKTWGFAVMFAMVVGIASAQEDSLQSALNAINRRQRDLSPGYRNFYTEGGLGRYYAIDDKDLFLKPENERAGLDAPEYAKENEFNGKDRFSSSFRERLDKNGENRKEQLAENFLNRLGGESEKDNNDDFLEMIHRLYQKYYGRYPEFDETSSMQEVRKRGDYFEYYPTLSNLGYGSVGLKKRSKYLNQDEPNDYHLSSVPSEEFFSGIPEEKIDDFLNYYKWNLNPHLKNRQTSKLSSAYSMEKRFPLTKRSNPPLQEHKQSVEKSTRSLASTDPKVAKELSSIFSGSKTSSLNAVTKHDKINILQRETPKKELNVSDTRHGQDKKGVATNELVATAKTGETLQIKKKSIDWSDYFGYDRKKKFKNDNGNEWLMERYHKAIAMATKRKLEKPSQNLNHSEKEEQGNKPDKKKIPNDEETKLEEMDLKLKNIEDSIIDEALKYTGAHEGVTSDSKEIQDIKDRVISRLAAAYSLEKMRQALGEYKTSIAKQRKQLQESGKLDNGSFYEEKRVSVPRKEAIDEDRERTVEPANHIKCTHEEEDCEEQVYRPSGAILDQSYWTKGDCPQIEETCNEVADVLGIYGRTLEPACNIHQVCLFCGENSWFTSTRKCNVFFLAKADELCDGNAECHRIANHSIRYLLDIYRSSQIEHRKECNLSCPINRR</sequence>
<evidence type="ECO:0000256" key="2">
    <source>
        <dbReference type="SAM" id="SignalP"/>
    </source>
</evidence>
<proteinExistence type="predicted"/>
<name>A0AAN7UYL4_9COLE</name>